<proteinExistence type="predicted"/>
<dbReference type="Proteomes" id="UP001342631">
    <property type="component" value="Unassembled WGS sequence"/>
</dbReference>
<evidence type="ECO:0000313" key="1">
    <source>
        <dbReference type="EMBL" id="GMU08959.1"/>
    </source>
</evidence>
<gene>
    <name evidence="1" type="ORF">ASNO1_52120</name>
</gene>
<keyword evidence="2" id="KW-1185">Reference proteome</keyword>
<name>A0ABQ6QY32_9BACT</name>
<accession>A0ABQ6QY32</accession>
<sequence>MVLLALLQCEGGLVDLNRELAARSRQGGFDGSEEAWSLLLASTVQRVRESAPKALSASNWAKEPRHLPLPLRAR</sequence>
<protein>
    <submittedName>
        <fullName evidence="1">Uncharacterized protein</fullName>
    </submittedName>
</protein>
<comment type="caution">
    <text evidence="1">The sequence shown here is derived from an EMBL/GenBank/DDBJ whole genome shotgun (WGS) entry which is preliminary data.</text>
</comment>
<dbReference type="EMBL" id="BTTX01000005">
    <property type="protein sequence ID" value="GMU08959.1"/>
    <property type="molecule type" value="Genomic_DNA"/>
</dbReference>
<reference evidence="1 2" key="1">
    <citation type="journal article" date="2024" name="Arch. Microbiol.">
        <title>Corallococcus caeni sp. nov., a novel myxobacterium isolated from activated sludge.</title>
        <authorList>
            <person name="Tomita S."/>
            <person name="Nakai R."/>
            <person name="Kuroda K."/>
            <person name="Kurashita H."/>
            <person name="Hatamoto M."/>
            <person name="Yamaguchi T."/>
            <person name="Narihiro T."/>
        </authorList>
    </citation>
    <scope>NUCLEOTIDE SEQUENCE [LARGE SCALE GENOMIC DNA]</scope>
    <source>
        <strain evidence="1 2">NO1</strain>
    </source>
</reference>
<evidence type="ECO:0000313" key="2">
    <source>
        <dbReference type="Proteomes" id="UP001342631"/>
    </source>
</evidence>
<organism evidence="1 2">
    <name type="scientific">Corallococcus caeni</name>
    <dbReference type="NCBI Taxonomy" id="3082388"/>
    <lineage>
        <taxon>Bacteria</taxon>
        <taxon>Pseudomonadati</taxon>
        <taxon>Myxococcota</taxon>
        <taxon>Myxococcia</taxon>
        <taxon>Myxococcales</taxon>
        <taxon>Cystobacterineae</taxon>
        <taxon>Myxococcaceae</taxon>
        <taxon>Corallococcus</taxon>
    </lineage>
</organism>